<name>A0A7W3PAK9_9ACTN</name>
<sequence length="238" mass="26842">MPRTDESKGGTVSSMPVEPLGLRQRKKQEAMARMRAAARDLMWDRGYDDVTTKEIAARADVGEATLFRYFPSKLDLFLMVYGEEFEKVINACTELEAKLDSSGGKPSSEDFVQRILTSYSMFAELYVRYPDLAFTFVKESFGSHTDVAQSGLAHANRWFELLETIVDEAQSSGSFAKVDPATVVQNCHALYVHEVLRSHARGLASSELPHRLSHRLESLLRPLQVLPKKAWLQQLENI</sequence>
<evidence type="ECO:0000256" key="2">
    <source>
        <dbReference type="ARBA" id="ARBA00023125"/>
    </source>
</evidence>
<dbReference type="InterPro" id="IPR009057">
    <property type="entry name" value="Homeodomain-like_sf"/>
</dbReference>
<feature type="DNA-binding region" description="H-T-H motif" evidence="4">
    <location>
        <begin position="51"/>
        <end position="70"/>
    </location>
</feature>
<evidence type="ECO:0000259" key="6">
    <source>
        <dbReference type="PROSITE" id="PS50977"/>
    </source>
</evidence>
<dbReference type="PROSITE" id="PS01081">
    <property type="entry name" value="HTH_TETR_1"/>
    <property type="match status" value="1"/>
</dbReference>
<keyword evidence="3" id="KW-0804">Transcription</keyword>
<keyword evidence="8" id="KW-1185">Reference proteome</keyword>
<accession>A0A7W3PAK9</accession>
<dbReference type="Pfam" id="PF00440">
    <property type="entry name" value="TetR_N"/>
    <property type="match status" value="1"/>
</dbReference>
<evidence type="ECO:0000256" key="3">
    <source>
        <dbReference type="ARBA" id="ARBA00023163"/>
    </source>
</evidence>
<dbReference type="PRINTS" id="PR00455">
    <property type="entry name" value="HTHTETR"/>
</dbReference>
<dbReference type="SUPFAM" id="SSF46689">
    <property type="entry name" value="Homeodomain-like"/>
    <property type="match status" value="1"/>
</dbReference>
<dbReference type="AlphaFoldDB" id="A0A7W3PAK9"/>
<dbReference type="RefSeq" id="WP_182540687.1">
    <property type="nucleotide sequence ID" value="NZ_JACGXA010000001.1"/>
</dbReference>
<comment type="caution">
    <text evidence="7">The sequence shown here is derived from an EMBL/GenBank/DDBJ whole genome shotgun (WGS) entry which is preliminary data.</text>
</comment>
<dbReference type="Gene3D" id="1.10.357.10">
    <property type="entry name" value="Tetracycline Repressor, domain 2"/>
    <property type="match status" value="1"/>
</dbReference>
<dbReference type="GO" id="GO:0000976">
    <property type="term" value="F:transcription cis-regulatory region binding"/>
    <property type="evidence" value="ECO:0007669"/>
    <property type="project" value="TreeGrafter"/>
</dbReference>
<dbReference type="GO" id="GO:0003700">
    <property type="term" value="F:DNA-binding transcription factor activity"/>
    <property type="evidence" value="ECO:0007669"/>
    <property type="project" value="TreeGrafter"/>
</dbReference>
<feature type="region of interest" description="Disordered" evidence="5">
    <location>
        <begin position="1"/>
        <end position="25"/>
    </location>
</feature>
<dbReference type="PROSITE" id="PS50977">
    <property type="entry name" value="HTH_TETR_2"/>
    <property type="match status" value="1"/>
</dbReference>
<evidence type="ECO:0000256" key="1">
    <source>
        <dbReference type="ARBA" id="ARBA00023015"/>
    </source>
</evidence>
<gene>
    <name evidence="7" type="ORF">FB382_003146</name>
</gene>
<evidence type="ECO:0000313" key="7">
    <source>
        <dbReference type="EMBL" id="MBA8804855.1"/>
    </source>
</evidence>
<evidence type="ECO:0000256" key="4">
    <source>
        <dbReference type="PROSITE-ProRule" id="PRU00335"/>
    </source>
</evidence>
<reference evidence="7 8" key="1">
    <citation type="submission" date="2020-07" db="EMBL/GenBank/DDBJ databases">
        <title>Sequencing the genomes of 1000 actinobacteria strains.</title>
        <authorList>
            <person name="Klenk H.-P."/>
        </authorList>
    </citation>
    <scope>NUCLEOTIDE SEQUENCE [LARGE SCALE GENOMIC DNA]</scope>
    <source>
        <strain evidence="7 8">DSM 21349</strain>
    </source>
</reference>
<feature type="domain" description="HTH tetR-type" evidence="6">
    <location>
        <begin position="28"/>
        <end position="88"/>
    </location>
</feature>
<evidence type="ECO:0000256" key="5">
    <source>
        <dbReference type="SAM" id="MobiDB-lite"/>
    </source>
</evidence>
<dbReference type="Gene3D" id="1.10.10.60">
    <property type="entry name" value="Homeodomain-like"/>
    <property type="match status" value="1"/>
</dbReference>
<dbReference type="SUPFAM" id="SSF48498">
    <property type="entry name" value="Tetracyclin repressor-like, C-terminal domain"/>
    <property type="match status" value="1"/>
</dbReference>
<dbReference type="EMBL" id="JACGXA010000001">
    <property type="protein sequence ID" value="MBA8804855.1"/>
    <property type="molecule type" value="Genomic_DNA"/>
</dbReference>
<dbReference type="InterPro" id="IPR023772">
    <property type="entry name" value="DNA-bd_HTH_TetR-type_CS"/>
</dbReference>
<dbReference type="Proteomes" id="UP000580910">
    <property type="component" value="Unassembled WGS sequence"/>
</dbReference>
<evidence type="ECO:0000313" key="8">
    <source>
        <dbReference type="Proteomes" id="UP000580910"/>
    </source>
</evidence>
<dbReference type="InterPro" id="IPR001647">
    <property type="entry name" value="HTH_TetR"/>
</dbReference>
<dbReference type="InterPro" id="IPR050109">
    <property type="entry name" value="HTH-type_TetR-like_transc_reg"/>
</dbReference>
<dbReference type="PANTHER" id="PTHR30055:SF234">
    <property type="entry name" value="HTH-TYPE TRANSCRIPTIONAL REGULATOR BETI"/>
    <property type="match status" value="1"/>
</dbReference>
<organism evidence="7 8">
    <name type="scientific">Nocardioides ginsengisegetis</name>
    <dbReference type="NCBI Taxonomy" id="661491"/>
    <lineage>
        <taxon>Bacteria</taxon>
        <taxon>Bacillati</taxon>
        <taxon>Actinomycetota</taxon>
        <taxon>Actinomycetes</taxon>
        <taxon>Propionibacteriales</taxon>
        <taxon>Nocardioidaceae</taxon>
        <taxon>Nocardioides</taxon>
    </lineage>
</organism>
<keyword evidence="2 4" id="KW-0238">DNA-binding</keyword>
<keyword evidence="1" id="KW-0805">Transcription regulation</keyword>
<proteinExistence type="predicted"/>
<dbReference type="InterPro" id="IPR036271">
    <property type="entry name" value="Tet_transcr_reg_TetR-rel_C_sf"/>
</dbReference>
<protein>
    <submittedName>
        <fullName evidence="7">AcrR family transcriptional regulator</fullName>
    </submittedName>
</protein>
<dbReference type="PANTHER" id="PTHR30055">
    <property type="entry name" value="HTH-TYPE TRANSCRIPTIONAL REGULATOR RUTR"/>
    <property type="match status" value="1"/>
</dbReference>